<evidence type="ECO:0000313" key="5">
    <source>
        <dbReference type="Proteomes" id="UP001170717"/>
    </source>
</evidence>
<keyword evidence="1" id="KW-0732">Signal</keyword>
<dbReference type="Proteomes" id="UP000056750">
    <property type="component" value="Chromosome"/>
</dbReference>
<organism evidence="3 5">
    <name type="scientific">Alteromonas stellipolaris</name>
    <dbReference type="NCBI Taxonomy" id="233316"/>
    <lineage>
        <taxon>Bacteria</taxon>
        <taxon>Pseudomonadati</taxon>
        <taxon>Pseudomonadota</taxon>
        <taxon>Gammaproteobacteria</taxon>
        <taxon>Alteromonadales</taxon>
        <taxon>Alteromonadaceae</taxon>
        <taxon>Alteromonas/Salinimonas group</taxon>
        <taxon>Alteromonas</taxon>
    </lineage>
</organism>
<reference evidence="2 4" key="1">
    <citation type="submission" date="2015-12" db="EMBL/GenBank/DDBJ databases">
        <title>Intraspecies pangenome expansion in the marine bacterium Alteromonas.</title>
        <authorList>
            <person name="Lopez-Perez M."/>
            <person name="Rodriguez-Valera F."/>
        </authorList>
    </citation>
    <scope>NUCLEOTIDE SEQUENCE [LARGE SCALE GENOMIC DNA]</scope>
    <source>
        <strain evidence="2 4">LMG 21861</strain>
    </source>
</reference>
<evidence type="ECO:0000313" key="3">
    <source>
        <dbReference type="EMBL" id="MDO6577056.1"/>
    </source>
</evidence>
<reference evidence="3" key="2">
    <citation type="submission" date="2023-07" db="EMBL/GenBank/DDBJ databases">
        <title>Genome content predicts the carbon catabolic preferences of heterotrophic bacteria.</title>
        <authorList>
            <person name="Gralka M."/>
        </authorList>
    </citation>
    <scope>NUCLEOTIDE SEQUENCE</scope>
    <source>
        <strain evidence="3">F2M12</strain>
    </source>
</reference>
<proteinExistence type="predicted"/>
<dbReference type="KEGG" id="asq:AVL57_12265"/>
<feature type="chain" id="PRO_5043745618" evidence="1">
    <location>
        <begin position="27"/>
        <end position="101"/>
    </location>
</feature>
<evidence type="ECO:0000313" key="2">
    <source>
        <dbReference type="EMBL" id="AMJ74664.1"/>
    </source>
</evidence>
<dbReference type="EMBL" id="JAUOQI010000004">
    <property type="protein sequence ID" value="MDO6577056.1"/>
    <property type="molecule type" value="Genomic_DNA"/>
</dbReference>
<evidence type="ECO:0000256" key="1">
    <source>
        <dbReference type="SAM" id="SignalP"/>
    </source>
</evidence>
<feature type="signal peptide" evidence="1">
    <location>
        <begin position="1"/>
        <end position="26"/>
    </location>
</feature>
<name>A0AAW7YY04_9ALTE</name>
<dbReference type="EMBL" id="CP013926">
    <property type="protein sequence ID" value="AMJ74664.1"/>
    <property type="molecule type" value="Genomic_DNA"/>
</dbReference>
<accession>A0AAW7YY04</accession>
<sequence>MKMTLRHFITMSSIVVGLGLSSNGLANELSTQYATSSSAQTSGFQLANPTQNSPVTVKKVRSQSSSFALKRLISVSTQKPSASNATRLLHTALPQGIVVAQ</sequence>
<keyword evidence="4" id="KW-1185">Reference proteome</keyword>
<gene>
    <name evidence="2" type="ORF">AVL57_12265</name>
    <name evidence="3" type="ORF">Q4527_06615</name>
</gene>
<dbReference type="AlphaFoldDB" id="A0AAW7YY04"/>
<dbReference type="Proteomes" id="UP001170717">
    <property type="component" value="Unassembled WGS sequence"/>
</dbReference>
<evidence type="ECO:0000313" key="4">
    <source>
        <dbReference type="Proteomes" id="UP000056750"/>
    </source>
</evidence>
<dbReference type="RefSeq" id="WP_057791406.1">
    <property type="nucleotide sequence ID" value="NZ_CAXIBE010000038.1"/>
</dbReference>
<protein>
    <submittedName>
        <fullName evidence="3">Uncharacterized protein</fullName>
    </submittedName>
</protein>